<accession>Q25IP4</accession>
<sequence length="85" mass="9621">MQYCTRAVVTDSLKLSCMPLCQSLGLQHKLRLKRMENYRGASWQILPEDGAQVDRDCLDGILLGISQSVDHWLPSSEAWESRLDG</sequence>
<dbReference type="EMBL" id="AB172572">
    <property type="protein sequence ID" value="BAE89634.1"/>
    <property type="molecule type" value="mRNA"/>
</dbReference>
<dbReference type="EMBL" id="AB172573">
    <property type="protein sequence ID" value="BAE89635.1"/>
    <property type="molecule type" value="mRNA"/>
</dbReference>
<name>Q25IP4_MACFA</name>
<evidence type="ECO:0000313" key="2">
    <source>
        <dbReference type="EMBL" id="BAE89635.1"/>
    </source>
</evidence>
<evidence type="ECO:0000313" key="1">
    <source>
        <dbReference type="EMBL" id="BAE89634.1"/>
    </source>
</evidence>
<reference evidence="1" key="1">
    <citation type="journal article" date="2007" name="PLoS Biol.">
        <title>Rate of evolution in brain-expressed genes in humans and other primates.</title>
        <authorList>
            <person name="Wang H.-Y."/>
            <person name="Chien H.-C."/>
            <person name="Osada N."/>
            <person name="Hashimoto K."/>
            <person name="Sugano S."/>
            <person name="Gojobori T."/>
            <person name="Chou C.-K."/>
            <person name="Tsai S.-F."/>
            <person name="Wu C.-I."/>
            <person name="Shen C.-K.J."/>
        </authorList>
    </citation>
    <scope>NUCLEOTIDE SEQUENCE</scope>
</reference>
<protein>
    <submittedName>
        <fullName evidence="1">Macaca fascicularis brain cDNA clone: QflA-18711, similar to human hypothetical protein BC012173 (LOC112970), mRNA, RefSeq: NM_138417.1</fullName>
    </submittedName>
    <submittedName>
        <fullName evidence="2">Macaca fascicularis brain cDNA clone: QflA-18721, similar to human hypothetical protein BC012173 (LOC112970), mRNA, RefSeq: NM_138417.1</fullName>
    </submittedName>
</protein>
<dbReference type="AlphaFoldDB" id="Q25IP4"/>
<proteinExistence type="evidence at transcript level"/>
<organism evidence="1">
    <name type="scientific">Macaca fascicularis</name>
    <name type="common">Crab-eating macaque</name>
    <name type="synonym">Cynomolgus monkey</name>
    <dbReference type="NCBI Taxonomy" id="9541"/>
    <lineage>
        <taxon>Eukaryota</taxon>
        <taxon>Metazoa</taxon>
        <taxon>Chordata</taxon>
        <taxon>Craniata</taxon>
        <taxon>Vertebrata</taxon>
        <taxon>Euteleostomi</taxon>
        <taxon>Mammalia</taxon>
        <taxon>Eutheria</taxon>
        <taxon>Euarchontoglires</taxon>
        <taxon>Primates</taxon>
        <taxon>Haplorrhini</taxon>
        <taxon>Catarrhini</taxon>
        <taxon>Cercopithecidae</taxon>
        <taxon>Cercopithecinae</taxon>
        <taxon>Macaca</taxon>
    </lineage>
</organism>